<evidence type="ECO:0000256" key="3">
    <source>
        <dbReference type="ARBA" id="ARBA00023136"/>
    </source>
</evidence>
<evidence type="ECO:0000256" key="1">
    <source>
        <dbReference type="ARBA" id="ARBA00022692"/>
    </source>
</evidence>
<protein>
    <recommendedName>
        <fullName evidence="5">Major facilitator superfamily (MFS) profile domain-containing protein</fullName>
    </recommendedName>
</protein>
<dbReference type="InterPro" id="IPR020846">
    <property type="entry name" value="MFS_dom"/>
</dbReference>
<dbReference type="EMBL" id="NOZP01000018">
    <property type="protein sequence ID" value="OYD17147.1"/>
    <property type="molecule type" value="Genomic_DNA"/>
</dbReference>
<feature type="transmembrane region" description="Helical" evidence="4">
    <location>
        <begin position="243"/>
        <end position="260"/>
    </location>
</feature>
<evidence type="ECO:0000313" key="7">
    <source>
        <dbReference type="Proteomes" id="UP000215559"/>
    </source>
</evidence>
<dbReference type="InterPro" id="IPR011701">
    <property type="entry name" value="MFS"/>
</dbReference>
<comment type="caution">
    <text evidence="6">The sequence shown here is derived from an EMBL/GenBank/DDBJ whole genome shotgun (WGS) entry which is preliminary data.</text>
</comment>
<feature type="transmembrane region" description="Helical" evidence="4">
    <location>
        <begin position="280"/>
        <end position="298"/>
    </location>
</feature>
<feature type="transmembrane region" description="Helical" evidence="4">
    <location>
        <begin position="368"/>
        <end position="390"/>
    </location>
</feature>
<dbReference type="PROSITE" id="PS50850">
    <property type="entry name" value="MFS"/>
    <property type="match status" value="1"/>
</dbReference>
<name>A0A235BZD6_UNCW3</name>
<gene>
    <name evidence="6" type="ORF">CH330_00750</name>
</gene>
<dbReference type="CDD" id="cd17370">
    <property type="entry name" value="MFS_MJ1317_like"/>
    <property type="match status" value="1"/>
</dbReference>
<feature type="transmembrane region" description="Helical" evidence="4">
    <location>
        <begin position="51"/>
        <end position="71"/>
    </location>
</feature>
<evidence type="ECO:0000256" key="2">
    <source>
        <dbReference type="ARBA" id="ARBA00022989"/>
    </source>
</evidence>
<accession>A0A235BZD6</accession>
<dbReference type="AlphaFoldDB" id="A0A235BZD6"/>
<dbReference type="Proteomes" id="UP000215559">
    <property type="component" value="Unassembled WGS sequence"/>
</dbReference>
<dbReference type="Gene3D" id="1.20.1250.20">
    <property type="entry name" value="MFS general substrate transporter like domains"/>
    <property type="match status" value="2"/>
</dbReference>
<organism evidence="6 7">
    <name type="scientific">candidate division WOR-3 bacterium JGI_Cruoil_03_51_56</name>
    <dbReference type="NCBI Taxonomy" id="1973747"/>
    <lineage>
        <taxon>Bacteria</taxon>
        <taxon>Bacteria division WOR-3</taxon>
    </lineage>
</organism>
<evidence type="ECO:0000256" key="4">
    <source>
        <dbReference type="SAM" id="Phobius"/>
    </source>
</evidence>
<reference evidence="6 7" key="1">
    <citation type="submission" date="2017-07" db="EMBL/GenBank/DDBJ databases">
        <title>Recovery of genomes from metagenomes via a dereplication, aggregation, and scoring strategy.</title>
        <authorList>
            <person name="Sieber C.M."/>
            <person name="Probst A.J."/>
            <person name="Sharrar A."/>
            <person name="Thomas B.C."/>
            <person name="Hess M."/>
            <person name="Tringe S.G."/>
            <person name="Banfield J.F."/>
        </authorList>
    </citation>
    <scope>NUCLEOTIDE SEQUENCE [LARGE SCALE GENOMIC DNA]</scope>
    <source>
        <strain evidence="6">JGI_Cruoil_03_51_56</strain>
    </source>
</reference>
<feature type="transmembrane region" description="Helical" evidence="4">
    <location>
        <begin position="18"/>
        <end position="39"/>
    </location>
</feature>
<keyword evidence="2 4" id="KW-1133">Transmembrane helix</keyword>
<feature type="transmembrane region" description="Helical" evidence="4">
    <location>
        <begin position="338"/>
        <end position="362"/>
    </location>
</feature>
<keyword evidence="1 4" id="KW-0812">Transmembrane</keyword>
<sequence>MPLSESDNMKPARPKRNVFLLGLVSLFNDLSSQMIYPLIPEFLTSIGAGPAIIGIIEGIAESTAALFRTVFGRLSDRLGKRKPFIFLGYGLSAVSRPLLYFAGAWTAVLGVRFSDRLGKAVRTPARDALISTSVDPSKKGRAFGFHRAMDRVGALGGPLLALLVLSLFNNQVRLVFLFSVIPAILALFFAIFAKETSVQKSPATSKNKQGLRNPGFVIFLIANIVFTLGNSSNAFLILRARELGLSVALLPVIWMVYNAFCSMSSPIFGSLSDKLGRKPIIVTSFIYYAVVYFLFGLANSLLAIWFLFGAYGIYYGLSEGIFRAYIADLVEPHNRATAYGLFNTGIGLALLPASLIMGAIWTEFGSKWAFFTSAGFSLLGFLIFMLGLAFRKSAKQKVN</sequence>
<evidence type="ECO:0000313" key="6">
    <source>
        <dbReference type="EMBL" id="OYD17147.1"/>
    </source>
</evidence>
<keyword evidence="3 4" id="KW-0472">Membrane</keyword>
<dbReference type="PANTHER" id="PTHR23518:SF2">
    <property type="entry name" value="MAJOR FACILITATOR SUPERFAMILY TRANSPORTER"/>
    <property type="match status" value="1"/>
</dbReference>
<feature type="transmembrane region" description="Helical" evidence="4">
    <location>
        <begin position="174"/>
        <end position="193"/>
    </location>
</feature>
<feature type="transmembrane region" description="Helical" evidence="4">
    <location>
        <begin position="214"/>
        <end position="237"/>
    </location>
</feature>
<dbReference type="Pfam" id="PF07690">
    <property type="entry name" value="MFS_1"/>
    <property type="match status" value="1"/>
</dbReference>
<dbReference type="SUPFAM" id="SSF103473">
    <property type="entry name" value="MFS general substrate transporter"/>
    <property type="match status" value="1"/>
</dbReference>
<dbReference type="GO" id="GO:0022857">
    <property type="term" value="F:transmembrane transporter activity"/>
    <property type="evidence" value="ECO:0007669"/>
    <property type="project" value="InterPro"/>
</dbReference>
<feature type="transmembrane region" description="Helical" evidence="4">
    <location>
        <begin position="148"/>
        <end position="168"/>
    </location>
</feature>
<dbReference type="PANTHER" id="PTHR23518">
    <property type="entry name" value="C-METHYLTRANSFERASE"/>
    <property type="match status" value="1"/>
</dbReference>
<feature type="domain" description="Major facilitator superfamily (MFS) profile" evidence="5">
    <location>
        <begin position="17"/>
        <end position="392"/>
    </location>
</feature>
<dbReference type="InterPro" id="IPR036259">
    <property type="entry name" value="MFS_trans_sf"/>
</dbReference>
<evidence type="ECO:0000259" key="5">
    <source>
        <dbReference type="PROSITE" id="PS50850"/>
    </source>
</evidence>
<proteinExistence type="predicted"/>